<dbReference type="PANTHER" id="PTHR46124:SF2">
    <property type="entry name" value="D-AMINOACYL-TRNA DEACYLASE"/>
    <property type="match status" value="1"/>
</dbReference>
<accession>A0ABS7ECR4</accession>
<organism evidence="4 5">
    <name type="scientific">Neiella holothuriorum</name>
    <dbReference type="NCBI Taxonomy" id="2870530"/>
    <lineage>
        <taxon>Bacteria</taxon>
        <taxon>Pseudomonadati</taxon>
        <taxon>Pseudomonadota</taxon>
        <taxon>Gammaproteobacteria</taxon>
        <taxon>Alteromonadales</taxon>
        <taxon>Echinimonadaceae</taxon>
        <taxon>Neiella</taxon>
    </lineage>
</organism>
<keyword evidence="4" id="KW-0269">Exonuclease</keyword>
<dbReference type="CDD" id="cd01310">
    <property type="entry name" value="TatD_DNAse"/>
    <property type="match status" value="1"/>
</dbReference>
<sequence>MLVDSHCHLNRLKLKEGETLDDIVQFARSRDIEHMLCVSVTLDEFPSMRDVVAKYDDVSVSCGVHPLDLEKPYQFETLQTFCAGDDVVAVGETGLDYYYSKDTIAVQQASFRDHIRVAKECNKPLIIHTRDARDDTIAILKEEGADQVGGVMHCFTESLEMAEAAMALGFYVSFSGIITFKNAEELRQVAQAVPLDRILVETDSPYLAPVPYRGKPNQPGYVKEVAEYIATLKGVSYEELARITTQNFYRLFPLAKREG</sequence>
<evidence type="ECO:0000256" key="3">
    <source>
        <dbReference type="ARBA" id="ARBA00022801"/>
    </source>
</evidence>
<dbReference type="Proteomes" id="UP001166251">
    <property type="component" value="Unassembled WGS sequence"/>
</dbReference>
<proteinExistence type="inferred from homology"/>
<keyword evidence="4" id="KW-0540">Nuclease</keyword>
<dbReference type="InterPro" id="IPR032466">
    <property type="entry name" value="Metal_Hydrolase"/>
</dbReference>
<dbReference type="PROSITE" id="PS01137">
    <property type="entry name" value="TATD_1"/>
    <property type="match status" value="1"/>
</dbReference>
<keyword evidence="5" id="KW-1185">Reference proteome</keyword>
<reference evidence="4" key="1">
    <citation type="submission" date="2021-07" db="EMBL/GenBank/DDBJ databases">
        <title>Neiella marina sp. nov., isolated from the intestinal content of sea cucumber Apostichopus japonicus.</title>
        <authorList>
            <person name="Bai X."/>
        </authorList>
    </citation>
    <scope>NUCLEOTIDE SEQUENCE</scope>
    <source>
        <strain evidence="4">126</strain>
    </source>
</reference>
<dbReference type="NCBIfam" id="TIGR00010">
    <property type="entry name" value="YchF/TatD family DNA exonuclease"/>
    <property type="match status" value="1"/>
</dbReference>
<comment type="similarity">
    <text evidence="1">Belongs to the metallo-dependent hydrolases superfamily. TatD-type hydrolase family.</text>
</comment>
<dbReference type="SUPFAM" id="SSF51556">
    <property type="entry name" value="Metallo-dependent hydrolases"/>
    <property type="match status" value="1"/>
</dbReference>
<keyword evidence="3" id="KW-0378">Hydrolase</keyword>
<dbReference type="Gene3D" id="3.20.20.140">
    <property type="entry name" value="Metal-dependent hydrolases"/>
    <property type="match status" value="1"/>
</dbReference>
<evidence type="ECO:0000313" key="4">
    <source>
        <dbReference type="EMBL" id="MBW8190131.1"/>
    </source>
</evidence>
<gene>
    <name evidence="4" type="ORF">K0504_03705</name>
</gene>
<dbReference type="Pfam" id="PF01026">
    <property type="entry name" value="TatD_DNase"/>
    <property type="match status" value="1"/>
</dbReference>
<dbReference type="EMBL" id="JAHZSS010000003">
    <property type="protein sequence ID" value="MBW8190131.1"/>
    <property type="molecule type" value="Genomic_DNA"/>
</dbReference>
<protein>
    <submittedName>
        <fullName evidence="4">YchF/TatD family DNA exonuclease</fullName>
    </submittedName>
</protein>
<dbReference type="GO" id="GO:0004527">
    <property type="term" value="F:exonuclease activity"/>
    <property type="evidence" value="ECO:0007669"/>
    <property type="project" value="UniProtKB-KW"/>
</dbReference>
<dbReference type="PROSITE" id="PS01091">
    <property type="entry name" value="TATD_3"/>
    <property type="match status" value="1"/>
</dbReference>
<evidence type="ECO:0000256" key="2">
    <source>
        <dbReference type="ARBA" id="ARBA00022723"/>
    </source>
</evidence>
<dbReference type="InterPro" id="IPR018228">
    <property type="entry name" value="DNase_TatD-rel_CS"/>
</dbReference>
<comment type="caution">
    <text evidence="4">The sequence shown here is derived from an EMBL/GenBank/DDBJ whole genome shotgun (WGS) entry which is preliminary data.</text>
</comment>
<evidence type="ECO:0000313" key="5">
    <source>
        <dbReference type="Proteomes" id="UP001166251"/>
    </source>
</evidence>
<dbReference type="InterPro" id="IPR001130">
    <property type="entry name" value="TatD-like"/>
</dbReference>
<dbReference type="RefSeq" id="WP_220102819.1">
    <property type="nucleotide sequence ID" value="NZ_JAHZSS010000003.1"/>
</dbReference>
<keyword evidence="2" id="KW-0479">Metal-binding</keyword>
<dbReference type="PIRSF" id="PIRSF005902">
    <property type="entry name" value="DNase_TatD"/>
    <property type="match status" value="1"/>
</dbReference>
<dbReference type="InterPro" id="IPR015991">
    <property type="entry name" value="TatD/YcfH-like"/>
</dbReference>
<dbReference type="PROSITE" id="PS01090">
    <property type="entry name" value="TATD_2"/>
    <property type="match status" value="1"/>
</dbReference>
<dbReference type="PANTHER" id="PTHR46124">
    <property type="entry name" value="D-AMINOACYL-TRNA DEACYLASE"/>
    <property type="match status" value="1"/>
</dbReference>
<evidence type="ECO:0000256" key="1">
    <source>
        <dbReference type="ARBA" id="ARBA00009275"/>
    </source>
</evidence>
<name>A0ABS7ECR4_9GAMM</name>